<accession>W8VVR8</accession>
<reference evidence="6 7" key="1">
    <citation type="journal article" date="2014" name="Proc. Natl. Acad. Sci. U.S.A.">
        <title>Functional characterization of flavobacteria rhodopsins reveals a unique class of light-driven chloride pump in bacteria.</title>
        <authorList>
            <person name="Yoshizawa S."/>
            <person name="Kumagai Y."/>
            <person name="Kim H."/>
            <person name="Ogura Y."/>
            <person name="Hayashi T."/>
            <person name="Iwasaki W."/>
            <person name="DeLong E.F."/>
            <person name="Kogure K."/>
        </authorList>
    </citation>
    <scope>NUCLEOTIDE SEQUENCE [LARGE SCALE GENOMIC DNA]</scope>
    <source>
        <strain evidence="6 7">S1-08</strain>
    </source>
</reference>
<dbReference type="InterPro" id="IPR002563">
    <property type="entry name" value="Flavin_Rdtase-like_dom"/>
</dbReference>
<sequence>MTHYTTTDLNQMNRFYRGNLINSVTGFKSANLLATQSENGIDNVAIFSSVTHLGSDPALFSFIQRPLGHGVGHTYENLKQTGELTLNHVIAPLVDPAHQSSAKYDASTSEFEKLGIEKLSRTGIKAPFVKEAVIQVAAQYESEYYIKENKCIMVLCRITDIYLKEGIQLEDGWLNLEKAGSLAINGLDGYAACNIEKRLSYAKVDEELKALEF</sequence>
<dbReference type="GO" id="GO:0016646">
    <property type="term" value="F:oxidoreductase activity, acting on the CH-NH group of donors, NAD or NADP as acceptor"/>
    <property type="evidence" value="ECO:0007669"/>
    <property type="project" value="UniProtKB-ARBA"/>
</dbReference>
<protein>
    <submittedName>
        <fullName evidence="6">Conserved domain associated with flavoprotein oxygenases, DIM6/NTAB family</fullName>
    </submittedName>
</protein>
<dbReference type="AlphaFoldDB" id="W8VVR8"/>
<dbReference type="PANTHER" id="PTHR33798:SF5">
    <property type="entry name" value="FLAVIN REDUCTASE LIKE DOMAIN-CONTAINING PROTEIN"/>
    <property type="match status" value="1"/>
</dbReference>
<dbReference type="EMBL" id="AP014548">
    <property type="protein sequence ID" value="BAO55678.1"/>
    <property type="molecule type" value="Genomic_DNA"/>
</dbReference>
<dbReference type="RefSeq" id="WP_041496238.1">
    <property type="nucleotide sequence ID" value="NZ_AP014548.1"/>
</dbReference>
<evidence type="ECO:0000256" key="1">
    <source>
        <dbReference type="ARBA" id="ARBA00001917"/>
    </source>
</evidence>
<comment type="similarity">
    <text evidence="4">Belongs to the flavoredoxin family.</text>
</comment>
<proteinExistence type="inferred from homology"/>
<dbReference type="STRING" id="1454201.NMS_1669"/>
<dbReference type="InterPro" id="IPR012349">
    <property type="entry name" value="Split_barrel_FMN-bd"/>
</dbReference>
<evidence type="ECO:0000256" key="4">
    <source>
        <dbReference type="ARBA" id="ARBA00038054"/>
    </source>
</evidence>
<evidence type="ECO:0000256" key="2">
    <source>
        <dbReference type="ARBA" id="ARBA00022630"/>
    </source>
</evidence>
<dbReference type="PANTHER" id="PTHR33798">
    <property type="entry name" value="FLAVOPROTEIN OXYGENASE"/>
    <property type="match status" value="1"/>
</dbReference>
<gene>
    <name evidence="6" type="ORF">NMS_1669</name>
</gene>
<organism evidence="6 7">
    <name type="scientific">Nonlabens marinus S1-08</name>
    <dbReference type="NCBI Taxonomy" id="1454201"/>
    <lineage>
        <taxon>Bacteria</taxon>
        <taxon>Pseudomonadati</taxon>
        <taxon>Bacteroidota</taxon>
        <taxon>Flavobacteriia</taxon>
        <taxon>Flavobacteriales</taxon>
        <taxon>Flavobacteriaceae</taxon>
        <taxon>Nonlabens</taxon>
    </lineage>
</organism>
<dbReference type="Proteomes" id="UP000031760">
    <property type="component" value="Chromosome"/>
</dbReference>
<dbReference type="SUPFAM" id="SSF50475">
    <property type="entry name" value="FMN-binding split barrel"/>
    <property type="match status" value="1"/>
</dbReference>
<evidence type="ECO:0000313" key="6">
    <source>
        <dbReference type="EMBL" id="BAO55678.1"/>
    </source>
</evidence>
<dbReference type="OrthoDB" id="5293996at2"/>
<evidence type="ECO:0000256" key="3">
    <source>
        <dbReference type="ARBA" id="ARBA00022643"/>
    </source>
</evidence>
<dbReference type="HOGENOM" id="CLU_113721_0_0_10"/>
<dbReference type="GO" id="GO:0010181">
    <property type="term" value="F:FMN binding"/>
    <property type="evidence" value="ECO:0007669"/>
    <property type="project" value="InterPro"/>
</dbReference>
<name>W8VVR8_9FLAO</name>
<evidence type="ECO:0000259" key="5">
    <source>
        <dbReference type="Pfam" id="PF01613"/>
    </source>
</evidence>
<dbReference type="KEGG" id="nmf:NMS_1669"/>
<comment type="cofactor">
    <cofactor evidence="1">
        <name>FMN</name>
        <dbReference type="ChEBI" id="CHEBI:58210"/>
    </cofactor>
</comment>
<feature type="domain" description="Flavin reductase like" evidence="5">
    <location>
        <begin position="34"/>
        <end position="167"/>
    </location>
</feature>
<evidence type="ECO:0000313" key="7">
    <source>
        <dbReference type="Proteomes" id="UP000031760"/>
    </source>
</evidence>
<dbReference type="Gene3D" id="2.30.110.10">
    <property type="entry name" value="Electron Transport, Fmn-binding Protein, Chain A"/>
    <property type="match status" value="1"/>
</dbReference>
<keyword evidence="2" id="KW-0285">Flavoprotein</keyword>
<keyword evidence="7" id="KW-1185">Reference proteome</keyword>
<dbReference type="Pfam" id="PF01613">
    <property type="entry name" value="Flavin_Reduct"/>
    <property type="match status" value="1"/>
</dbReference>
<keyword evidence="3" id="KW-0288">FMN</keyword>